<evidence type="ECO:0000313" key="1">
    <source>
        <dbReference type="EMBL" id="VVE12786.1"/>
    </source>
</evidence>
<protein>
    <submittedName>
        <fullName evidence="1">Uncharacterized protein</fullName>
    </submittedName>
</protein>
<dbReference type="Gene3D" id="3.50.30.40">
    <property type="entry name" value="Ribonuclease E inhibitor RraA/RraA-like"/>
    <property type="match status" value="1"/>
</dbReference>
<dbReference type="EMBL" id="CABPRY010000005">
    <property type="protein sequence ID" value="VVE12786.1"/>
    <property type="molecule type" value="Genomic_DNA"/>
</dbReference>
<reference evidence="1 2" key="1">
    <citation type="submission" date="2019-08" db="EMBL/GenBank/DDBJ databases">
        <authorList>
            <person name="Peeters C."/>
        </authorList>
    </citation>
    <scope>NUCLEOTIDE SEQUENCE [LARGE SCALE GENOMIC DNA]</scope>
    <source>
        <strain evidence="1 2">LMG 31107</strain>
    </source>
</reference>
<organism evidence="1 2">
    <name type="scientific">Pandoraea cepalis</name>
    <dbReference type="NCBI Taxonomy" id="2508294"/>
    <lineage>
        <taxon>Bacteria</taxon>
        <taxon>Pseudomonadati</taxon>
        <taxon>Pseudomonadota</taxon>
        <taxon>Betaproteobacteria</taxon>
        <taxon>Burkholderiales</taxon>
        <taxon>Burkholderiaceae</taxon>
        <taxon>Pandoraea</taxon>
    </lineage>
</organism>
<evidence type="ECO:0000313" key="2">
    <source>
        <dbReference type="Proteomes" id="UP000396788"/>
    </source>
</evidence>
<dbReference type="Proteomes" id="UP000396788">
    <property type="component" value="Unassembled WGS sequence"/>
</dbReference>
<sequence length="144" mass="15400">MPRFAVYAKAVSPGIPGERGGRYIGFPIAQGNVNFIAGDRDGVVSVPFAIARDLLETVSKAEQVDRDLAEPIAMFEKEPAYISEARQPGKQLLLCDANVNILCAFPAYLPDRGQILFGPVAYQIAPKVWQSSSSASSPNGLGFG</sequence>
<name>A0A5E4VLY1_9BURK</name>
<accession>A0A5E4VLY1</accession>
<proteinExistence type="predicted"/>
<dbReference type="AlphaFoldDB" id="A0A5E4VLY1"/>
<gene>
    <name evidence="1" type="ORF">PCE31107_02730</name>
</gene>